<evidence type="ECO:0000256" key="1">
    <source>
        <dbReference type="ARBA" id="ARBA00022598"/>
    </source>
</evidence>
<dbReference type="NCBIfam" id="TIGR00121">
    <property type="entry name" value="birA_ligase"/>
    <property type="match status" value="1"/>
</dbReference>
<dbReference type="Gene3D" id="1.10.10.10">
    <property type="entry name" value="Winged helix-like DNA-binding domain superfamily/Winged helix DNA-binding domain"/>
    <property type="match status" value="1"/>
</dbReference>
<dbReference type="InterPro" id="IPR013196">
    <property type="entry name" value="HTH_11"/>
</dbReference>
<dbReference type="GO" id="GO:0004077">
    <property type="term" value="F:biotin--[biotin carboxyl-carrier protein] ligase activity"/>
    <property type="evidence" value="ECO:0007669"/>
    <property type="project" value="InterPro"/>
</dbReference>
<dbReference type="Pfam" id="PF08279">
    <property type="entry name" value="HTH_11"/>
    <property type="match status" value="1"/>
</dbReference>
<dbReference type="PANTHER" id="PTHR12835">
    <property type="entry name" value="BIOTIN PROTEIN LIGASE"/>
    <property type="match status" value="1"/>
</dbReference>
<keyword evidence="1" id="KW-0436">Ligase</keyword>
<name>A0A2Z2MAF3_THEPR</name>
<dbReference type="PANTHER" id="PTHR12835:SF5">
    <property type="entry name" value="BIOTIN--PROTEIN LIGASE"/>
    <property type="match status" value="1"/>
</dbReference>
<dbReference type="GeneID" id="33319480"/>
<reference evidence="3 4" key="1">
    <citation type="submission" date="2016-03" db="EMBL/GenBank/DDBJ databases">
        <title>Complete genome sequence of Thermococcus profundus strain DT5432.</title>
        <authorList>
            <person name="Oger P.M."/>
        </authorList>
    </citation>
    <scope>NUCLEOTIDE SEQUENCE [LARGE SCALE GENOMIC DNA]</scope>
    <source>
        <strain evidence="3 4">DT 5432</strain>
    </source>
</reference>
<dbReference type="EMBL" id="CP014862">
    <property type="protein sequence ID" value="ASJ02413.1"/>
    <property type="molecule type" value="Genomic_DNA"/>
</dbReference>
<keyword evidence="4" id="KW-1185">Reference proteome</keyword>
<dbReference type="CDD" id="cd00090">
    <property type="entry name" value="HTH_ARSR"/>
    <property type="match status" value="1"/>
</dbReference>
<dbReference type="SUPFAM" id="SSF46785">
    <property type="entry name" value="Winged helix' DNA-binding domain"/>
    <property type="match status" value="1"/>
</dbReference>
<dbReference type="PROSITE" id="PS51733">
    <property type="entry name" value="BPL_LPL_CATALYTIC"/>
    <property type="match status" value="1"/>
</dbReference>
<protein>
    <recommendedName>
        <fullName evidence="2">BPL/LPL catalytic domain-containing protein</fullName>
    </recommendedName>
</protein>
<feature type="domain" description="BPL/LPL catalytic" evidence="2">
    <location>
        <begin position="63"/>
        <end position="244"/>
    </location>
</feature>
<gene>
    <name evidence="3" type="ORF">A3L09_03670</name>
</gene>
<dbReference type="InterPro" id="IPR036390">
    <property type="entry name" value="WH_DNA-bd_sf"/>
</dbReference>
<dbReference type="OrthoDB" id="46252at2157"/>
<evidence type="ECO:0000313" key="3">
    <source>
        <dbReference type="EMBL" id="ASJ02413.1"/>
    </source>
</evidence>
<accession>A0A2Z2MAF3</accession>
<dbReference type="KEGG" id="tprf:A3L09_03670"/>
<dbReference type="InterPro" id="IPR004408">
    <property type="entry name" value="Biotin_CoA_COase_ligase"/>
</dbReference>
<sequence length="246" mass="27041">MKPLRDSPQKRRILEFLRKNDTVSGELIGRELGISRTAVWKHVEELKELGYGIESTSIGYRLVYDPGIPYPWELDVESVYYRVTRSTMDEARKLAEKGSPSGLFVIAGEQRSGKGRRGRGWHSPPGGLYFSLILRPGMPMEDVRRVEESALLAVEGFMNSLGLNADASRRGIIVNGRKIGGILTEAYGEVDEVRFVILGVGINVNNPVPEGATSLSLELGKSPSLLEVARSLFGVLLKELSWAVGG</sequence>
<dbReference type="InterPro" id="IPR045864">
    <property type="entry name" value="aa-tRNA-synth_II/BPL/LPL"/>
</dbReference>
<dbReference type="AlphaFoldDB" id="A0A2Z2MAF3"/>
<dbReference type="InterPro" id="IPR011991">
    <property type="entry name" value="ArsR-like_HTH"/>
</dbReference>
<dbReference type="RefSeq" id="WP_088857675.1">
    <property type="nucleotide sequence ID" value="NZ_CP014862.1"/>
</dbReference>
<organism evidence="3 4">
    <name type="scientific">Thermococcus profundus</name>
    <dbReference type="NCBI Taxonomy" id="49899"/>
    <lineage>
        <taxon>Archaea</taxon>
        <taxon>Methanobacteriati</taxon>
        <taxon>Methanobacteriota</taxon>
        <taxon>Thermococci</taxon>
        <taxon>Thermococcales</taxon>
        <taxon>Thermococcaceae</taxon>
        <taxon>Thermococcus</taxon>
    </lineage>
</organism>
<dbReference type="Proteomes" id="UP000250179">
    <property type="component" value="Chromosome"/>
</dbReference>
<proteinExistence type="predicted"/>
<dbReference type="Pfam" id="PF03099">
    <property type="entry name" value="BPL_LplA_LipB"/>
    <property type="match status" value="1"/>
</dbReference>
<dbReference type="Gene3D" id="3.30.930.10">
    <property type="entry name" value="Bira Bifunctional Protein, Domain 2"/>
    <property type="match status" value="1"/>
</dbReference>
<dbReference type="InterPro" id="IPR036388">
    <property type="entry name" value="WH-like_DNA-bd_sf"/>
</dbReference>
<dbReference type="GO" id="GO:0005737">
    <property type="term" value="C:cytoplasm"/>
    <property type="evidence" value="ECO:0007669"/>
    <property type="project" value="TreeGrafter"/>
</dbReference>
<dbReference type="InterPro" id="IPR004143">
    <property type="entry name" value="BPL_LPL_catalytic"/>
</dbReference>
<evidence type="ECO:0000313" key="4">
    <source>
        <dbReference type="Proteomes" id="UP000250179"/>
    </source>
</evidence>
<dbReference type="SUPFAM" id="SSF55681">
    <property type="entry name" value="Class II aaRS and biotin synthetases"/>
    <property type="match status" value="1"/>
</dbReference>
<evidence type="ECO:0000259" key="2">
    <source>
        <dbReference type="PROSITE" id="PS51733"/>
    </source>
</evidence>